<accession>A0A803P9W3</accession>
<evidence type="ECO:0000256" key="1">
    <source>
        <dbReference type="SAM" id="MobiDB-lite"/>
    </source>
</evidence>
<dbReference type="AlphaFoldDB" id="A0A803P9W3"/>
<name>A0A803P9W3_CANSA</name>
<sequence>MARMKRSIRLLDEYDLHVTQLIRAKLIVPKSKNLDKAHGGKKPRYGGPNGSQNTNVVLGRGILLYHNPSIKTHGPFKRPAPLIDMKRRANAMLIEIDAWENFFQYQNSFKGWTKNILPGILATFVASKKKVRKRSRPIDAAPLAQDSSREKFSTIGADEGYPIDIPPNEANNCFLNSGSNLVEQLRTQGSWLFAHGDALIGSKAENIPLQKLFSSEPPHACVGYAYNMDNEHKKVVKLPKKLNAVEDRVVAKED</sequence>
<feature type="region of interest" description="Disordered" evidence="1">
    <location>
        <begin position="33"/>
        <end position="52"/>
    </location>
</feature>
<dbReference type="Proteomes" id="UP000596661">
    <property type="component" value="Chromosome 3"/>
</dbReference>
<reference evidence="2" key="1">
    <citation type="submission" date="2018-11" db="EMBL/GenBank/DDBJ databases">
        <authorList>
            <person name="Grassa J C."/>
        </authorList>
    </citation>
    <scope>NUCLEOTIDE SEQUENCE [LARGE SCALE GENOMIC DNA]</scope>
</reference>
<keyword evidence="3" id="KW-1185">Reference proteome</keyword>
<proteinExistence type="predicted"/>
<evidence type="ECO:0000313" key="2">
    <source>
        <dbReference type="EnsemblPlants" id="cds.evm.model.03.665"/>
    </source>
</evidence>
<reference evidence="2" key="2">
    <citation type="submission" date="2021-03" db="UniProtKB">
        <authorList>
            <consortium name="EnsemblPlants"/>
        </authorList>
    </citation>
    <scope>IDENTIFICATION</scope>
</reference>
<organism evidence="2 3">
    <name type="scientific">Cannabis sativa</name>
    <name type="common">Hemp</name>
    <name type="synonym">Marijuana</name>
    <dbReference type="NCBI Taxonomy" id="3483"/>
    <lineage>
        <taxon>Eukaryota</taxon>
        <taxon>Viridiplantae</taxon>
        <taxon>Streptophyta</taxon>
        <taxon>Embryophyta</taxon>
        <taxon>Tracheophyta</taxon>
        <taxon>Spermatophyta</taxon>
        <taxon>Magnoliopsida</taxon>
        <taxon>eudicotyledons</taxon>
        <taxon>Gunneridae</taxon>
        <taxon>Pentapetalae</taxon>
        <taxon>rosids</taxon>
        <taxon>fabids</taxon>
        <taxon>Rosales</taxon>
        <taxon>Cannabaceae</taxon>
        <taxon>Cannabis</taxon>
    </lineage>
</organism>
<dbReference type="EMBL" id="UZAU01000264">
    <property type="status" value="NOT_ANNOTATED_CDS"/>
    <property type="molecule type" value="Genomic_DNA"/>
</dbReference>
<evidence type="ECO:0000313" key="3">
    <source>
        <dbReference type="Proteomes" id="UP000596661"/>
    </source>
</evidence>
<dbReference type="Gramene" id="evm.model.03.665">
    <property type="protein sequence ID" value="cds.evm.model.03.665"/>
    <property type="gene ID" value="evm.TU.03.665"/>
</dbReference>
<protein>
    <submittedName>
        <fullName evidence="2">Uncharacterized protein</fullName>
    </submittedName>
</protein>
<dbReference type="EnsemblPlants" id="evm.model.03.665">
    <property type="protein sequence ID" value="cds.evm.model.03.665"/>
    <property type="gene ID" value="evm.TU.03.665"/>
</dbReference>